<dbReference type="EMBL" id="CP017558">
    <property type="protein sequence ID" value="AOW06765.1"/>
    <property type="molecule type" value="Genomic_DNA"/>
</dbReference>
<evidence type="ECO:0000313" key="2">
    <source>
        <dbReference type="Proteomes" id="UP000182444"/>
    </source>
</evidence>
<dbReference type="VEuPathDB" id="FungiDB:YALI1_F09737g"/>
<dbReference type="AlphaFoldDB" id="A0A1D8NMB0"/>
<dbReference type="RefSeq" id="XP_068139384.1">
    <property type="nucleotide sequence ID" value="XM_068283283.1"/>
</dbReference>
<sequence>MCRLIEQKYCLQPLVFFALNEDSFFGWPANTSRGEERLSAFENGAIGAFRPNLSQVFSLIPIIVCTGWYFY</sequence>
<evidence type="ECO:0000313" key="1">
    <source>
        <dbReference type="EMBL" id="AOW06765.1"/>
    </source>
</evidence>
<accession>A0A1D8NMB0</accession>
<gene>
    <name evidence="1" type="ORF">YALI1_F09737g</name>
</gene>
<proteinExistence type="predicted"/>
<organism evidence="1 2">
    <name type="scientific">Yarrowia lipolytica</name>
    <name type="common">Candida lipolytica</name>
    <dbReference type="NCBI Taxonomy" id="4952"/>
    <lineage>
        <taxon>Eukaryota</taxon>
        <taxon>Fungi</taxon>
        <taxon>Dikarya</taxon>
        <taxon>Ascomycota</taxon>
        <taxon>Saccharomycotina</taxon>
        <taxon>Dipodascomycetes</taxon>
        <taxon>Dipodascales</taxon>
        <taxon>Dipodascales incertae sedis</taxon>
        <taxon>Yarrowia</taxon>
    </lineage>
</organism>
<dbReference type="Proteomes" id="UP000182444">
    <property type="component" value="Chromosome 1F"/>
</dbReference>
<dbReference type="GeneID" id="94583872"/>
<reference evidence="1 2" key="1">
    <citation type="journal article" date="2016" name="PLoS ONE">
        <title>Sequence Assembly of Yarrowia lipolytica Strain W29/CLIB89 Shows Transposable Element Diversity.</title>
        <authorList>
            <person name="Magnan C."/>
            <person name="Yu J."/>
            <person name="Chang I."/>
            <person name="Jahn E."/>
            <person name="Kanomata Y."/>
            <person name="Wu J."/>
            <person name="Zeller M."/>
            <person name="Oakes M."/>
            <person name="Baldi P."/>
            <person name="Sandmeyer S."/>
        </authorList>
    </citation>
    <scope>NUCLEOTIDE SEQUENCE [LARGE SCALE GENOMIC DNA]</scope>
    <source>
        <strain evidence="2">CLIB89(W29)</strain>
    </source>
</reference>
<name>A0A1D8NMB0_YARLL</name>
<protein>
    <submittedName>
        <fullName evidence="1">Uncharacterized protein</fullName>
    </submittedName>
</protein>